<feature type="region of interest" description="Disordered" evidence="1">
    <location>
        <begin position="21"/>
        <end position="85"/>
    </location>
</feature>
<protein>
    <submittedName>
        <fullName evidence="2">Uncharacterized protein</fullName>
    </submittedName>
</protein>
<dbReference type="Proteomes" id="UP000837857">
    <property type="component" value="Chromosome 7"/>
</dbReference>
<name>A0ABN8J1M6_9NEOP</name>
<evidence type="ECO:0000313" key="2">
    <source>
        <dbReference type="EMBL" id="CAH2074381.1"/>
    </source>
</evidence>
<feature type="compositionally biased region" description="Low complexity" evidence="1">
    <location>
        <begin position="55"/>
        <end position="69"/>
    </location>
</feature>
<evidence type="ECO:0000313" key="3">
    <source>
        <dbReference type="Proteomes" id="UP000837857"/>
    </source>
</evidence>
<organism evidence="2 3">
    <name type="scientific">Iphiclides podalirius</name>
    <name type="common">scarce swallowtail</name>
    <dbReference type="NCBI Taxonomy" id="110791"/>
    <lineage>
        <taxon>Eukaryota</taxon>
        <taxon>Metazoa</taxon>
        <taxon>Ecdysozoa</taxon>
        <taxon>Arthropoda</taxon>
        <taxon>Hexapoda</taxon>
        <taxon>Insecta</taxon>
        <taxon>Pterygota</taxon>
        <taxon>Neoptera</taxon>
        <taxon>Endopterygota</taxon>
        <taxon>Lepidoptera</taxon>
        <taxon>Glossata</taxon>
        <taxon>Ditrysia</taxon>
        <taxon>Papilionoidea</taxon>
        <taxon>Papilionidae</taxon>
        <taxon>Papilioninae</taxon>
        <taxon>Iphiclides</taxon>
    </lineage>
</organism>
<sequence length="85" mass="9302">MCAGERVILDSRLRVCGAGRRGRGVRAHIPPAHPPPPRSPLTTSHGLRIVRESRPASNPRPGARSSPRSRLPRPTDKLFRRSPAS</sequence>
<feature type="non-terminal residue" evidence="2">
    <location>
        <position position="85"/>
    </location>
</feature>
<dbReference type="EMBL" id="OW152819">
    <property type="protein sequence ID" value="CAH2074381.1"/>
    <property type="molecule type" value="Genomic_DNA"/>
</dbReference>
<evidence type="ECO:0000256" key="1">
    <source>
        <dbReference type="SAM" id="MobiDB-lite"/>
    </source>
</evidence>
<proteinExistence type="predicted"/>
<reference evidence="2" key="1">
    <citation type="submission" date="2022-03" db="EMBL/GenBank/DDBJ databases">
        <authorList>
            <person name="Martin H S."/>
        </authorList>
    </citation>
    <scope>NUCLEOTIDE SEQUENCE</scope>
</reference>
<gene>
    <name evidence="2" type="ORF">IPOD504_LOCUS16050</name>
</gene>
<keyword evidence="3" id="KW-1185">Reference proteome</keyword>
<accession>A0ABN8J1M6</accession>